<accession>A0A2N5T234</accession>
<evidence type="ECO:0000313" key="2">
    <source>
        <dbReference type="EMBL" id="PLW19538.1"/>
    </source>
</evidence>
<name>A0A2N5T234_9BASI</name>
<dbReference type="EMBL" id="PGCJ01000811">
    <property type="protein sequence ID" value="PLW19538.1"/>
    <property type="molecule type" value="Genomic_DNA"/>
</dbReference>
<organism evidence="2 3">
    <name type="scientific">Puccinia coronata f. sp. avenae</name>
    <dbReference type="NCBI Taxonomy" id="200324"/>
    <lineage>
        <taxon>Eukaryota</taxon>
        <taxon>Fungi</taxon>
        <taxon>Dikarya</taxon>
        <taxon>Basidiomycota</taxon>
        <taxon>Pucciniomycotina</taxon>
        <taxon>Pucciniomycetes</taxon>
        <taxon>Pucciniales</taxon>
        <taxon>Pucciniaceae</taxon>
        <taxon>Puccinia</taxon>
    </lineage>
</organism>
<evidence type="ECO:0000256" key="1">
    <source>
        <dbReference type="SAM" id="SignalP"/>
    </source>
</evidence>
<dbReference type="Proteomes" id="UP000235388">
    <property type="component" value="Unassembled WGS sequence"/>
</dbReference>
<feature type="signal peptide" evidence="1">
    <location>
        <begin position="1"/>
        <end position="22"/>
    </location>
</feature>
<reference evidence="2 3" key="1">
    <citation type="submission" date="2017-11" db="EMBL/GenBank/DDBJ databases">
        <title>De novo assembly and phasing of dikaryotic genomes from two isolates of Puccinia coronata f. sp. avenae, the causal agent of oat crown rust.</title>
        <authorList>
            <person name="Miller M.E."/>
            <person name="Zhang Y."/>
            <person name="Omidvar V."/>
            <person name="Sperschneider J."/>
            <person name="Schwessinger B."/>
            <person name="Raley C."/>
            <person name="Palmer J.M."/>
            <person name="Garnica D."/>
            <person name="Upadhyaya N."/>
            <person name="Rathjen J."/>
            <person name="Taylor J.M."/>
            <person name="Park R.F."/>
            <person name="Dodds P.N."/>
            <person name="Hirsch C.D."/>
            <person name="Kianian S.F."/>
            <person name="Figueroa M."/>
        </authorList>
    </citation>
    <scope>NUCLEOTIDE SEQUENCE [LARGE SCALE GENOMIC DNA]</scope>
    <source>
        <strain evidence="2">12NC29</strain>
    </source>
</reference>
<comment type="caution">
    <text evidence="2">The sequence shown here is derived from an EMBL/GenBank/DDBJ whole genome shotgun (WGS) entry which is preliminary data.</text>
</comment>
<protein>
    <submittedName>
        <fullName evidence="2">Uncharacterized protein</fullName>
    </submittedName>
</protein>
<evidence type="ECO:0000313" key="3">
    <source>
        <dbReference type="Proteomes" id="UP000235388"/>
    </source>
</evidence>
<sequence>MMIGGIAMITVLFSTLISSTFQKDLDTEDFTHITSWKLREDSSYKYPSKEHGWVRGRATELETQVMTFSTADDEFLELDVVRQGSKGIELQNAGPIPLEYHLQEFPGQRWLREIINPKGRHKIYAEEPTWCIWAIKADTHSNNNHASPIHA</sequence>
<keyword evidence="1" id="KW-0732">Signal</keyword>
<keyword evidence="3" id="KW-1185">Reference proteome</keyword>
<dbReference type="AlphaFoldDB" id="A0A2N5T234"/>
<gene>
    <name evidence="2" type="ORF">PCANC_09043</name>
</gene>
<feature type="chain" id="PRO_5014944114" evidence="1">
    <location>
        <begin position="23"/>
        <end position="151"/>
    </location>
</feature>
<proteinExistence type="predicted"/>